<evidence type="ECO:0000313" key="3">
    <source>
        <dbReference type="Proteomes" id="UP000597507"/>
    </source>
</evidence>
<dbReference type="RefSeq" id="WP_188903600.1">
    <property type="nucleotide sequence ID" value="NZ_BMKS01000019.1"/>
</dbReference>
<protein>
    <submittedName>
        <fullName evidence="2">Glyoxalase</fullName>
    </submittedName>
</protein>
<dbReference type="AlphaFoldDB" id="A0A8J3EF16"/>
<comment type="caution">
    <text evidence="2">The sequence shown here is derived from an EMBL/GenBank/DDBJ whole genome shotgun (WGS) entry which is preliminary data.</text>
</comment>
<evidence type="ECO:0000259" key="1">
    <source>
        <dbReference type="PROSITE" id="PS51819"/>
    </source>
</evidence>
<accession>A0A8J3EF16</accession>
<dbReference type="InterPro" id="IPR004360">
    <property type="entry name" value="Glyas_Fos-R_dOase_dom"/>
</dbReference>
<dbReference type="PANTHER" id="PTHR34109">
    <property type="entry name" value="BNAUNNG04460D PROTEIN-RELATED"/>
    <property type="match status" value="1"/>
</dbReference>
<dbReference type="Gene3D" id="3.30.720.110">
    <property type="match status" value="1"/>
</dbReference>
<keyword evidence="3" id="KW-1185">Reference proteome</keyword>
<dbReference type="EMBL" id="BMKS01000019">
    <property type="protein sequence ID" value="GGG49111.1"/>
    <property type="molecule type" value="Genomic_DNA"/>
</dbReference>
<dbReference type="Gene3D" id="3.30.720.120">
    <property type="match status" value="1"/>
</dbReference>
<dbReference type="PANTHER" id="PTHR34109:SF1">
    <property type="entry name" value="VOC DOMAIN-CONTAINING PROTEIN"/>
    <property type="match status" value="1"/>
</dbReference>
<evidence type="ECO:0000313" key="2">
    <source>
        <dbReference type="EMBL" id="GGG49111.1"/>
    </source>
</evidence>
<dbReference type="InterPro" id="IPR037523">
    <property type="entry name" value="VOC_core"/>
</dbReference>
<dbReference type="InterPro" id="IPR029068">
    <property type="entry name" value="Glyas_Bleomycin-R_OHBP_Dase"/>
</dbReference>
<name>A0A8J3EF16_9PROT</name>
<dbReference type="Proteomes" id="UP000597507">
    <property type="component" value="Unassembled WGS sequence"/>
</dbReference>
<sequence length="155" mass="16733">MAASVPPIPPGYPRVTPYLAIEGAERALAFYAEVFGALERMRLPAPGGRIGHAEIEIGESVIMLADPWPEGKFVAPRGETASVTIHLYVEDVDAVFARALAKGATVMQPVETKFYGDRGGTLRDPFGHVWHVATHVEEVSPEEIRRRAAAMRGGG</sequence>
<feature type="domain" description="VOC" evidence="1">
    <location>
        <begin position="11"/>
        <end position="135"/>
    </location>
</feature>
<dbReference type="CDD" id="cd07246">
    <property type="entry name" value="VOC_like"/>
    <property type="match status" value="1"/>
</dbReference>
<organism evidence="2 3">
    <name type="scientific">Caldovatus sediminis</name>
    <dbReference type="NCBI Taxonomy" id="2041189"/>
    <lineage>
        <taxon>Bacteria</taxon>
        <taxon>Pseudomonadati</taxon>
        <taxon>Pseudomonadota</taxon>
        <taxon>Alphaproteobacteria</taxon>
        <taxon>Acetobacterales</taxon>
        <taxon>Roseomonadaceae</taxon>
        <taxon>Caldovatus</taxon>
    </lineage>
</organism>
<dbReference type="SUPFAM" id="SSF54593">
    <property type="entry name" value="Glyoxalase/Bleomycin resistance protein/Dihydroxybiphenyl dioxygenase"/>
    <property type="match status" value="1"/>
</dbReference>
<dbReference type="Pfam" id="PF00903">
    <property type="entry name" value="Glyoxalase"/>
    <property type="match status" value="1"/>
</dbReference>
<gene>
    <name evidence="2" type="primary">phnB</name>
    <name evidence="2" type="ORF">GCM10010964_40570</name>
</gene>
<dbReference type="PROSITE" id="PS51819">
    <property type="entry name" value="VOC"/>
    <property type="match status" value="1"/>
</dbReference>
<reference evidence="2 3" key="1">
    <citation type="journal article" date="2014" name="Int. J. Syst. Evol. Microbiol.">
        <title>Complete genome sequence of Corynebacterium casei LMG S-19264T (=DSM 44701T), isolated from a smear-ripened cheese.</title>
        <authorList>
            <consortium name="US DOE Joint Genome Institute (JGI-PGF)"/>
            <person name="Walter F."/>
            <person name="Albersmeier A."/>
            <person name="Kalinowski J."/>
            <person name="Ruckert C."/>
        </authorList>
    </citation>
    <scope>NUCLEOTIDE SEQUENCE [LARGE SCALE GENOMIC DNA]</scope>
    <source>
        <strain evidence="2 3">CGMCC 1.16330</strain>
    </source>
</reference>
<proteinExistence type="predicted"/>